<dbReference type="SMART" id="SM00744">
    <property type="entry name" value="RINGv"/>
    <property type="match status" value="1"/>
</dbReference>
<keyword evidence="6" id="KW-1133">Transmembrane helix</keyword>
<evidence type="ECO:0000256" key="4">
    <source>
        <dbReference type="ARBA" id="ARBA00022771"/>
    </source>
</evidence>
<gene>
    <name evidence="11" type="ORF">OLEA9_A021311</name>
</gene>
<dbReference type="AlphaFoldDB" id="A0A8S0UVT1"/>
<dbReference type="EMBL" id="CACTIH010009044">
    <property type="protein sequence ID" value="CAA3020749.1"/>
    <property type="molecule type" value="Genomic_DNA"/>
</dbReference>
<protein>
    <submittedName>
        <fullName evidence="11">Uncharacterized RING finger -like isoform X2</fullName>
    </submittedName>
</protein>
<comment type="subcellular location">
    <subcellularLocation>
        <location evidence="1">Membrane</location>
        <topology evidence="1">Single-pass membrane protein</topology>
    </subcellularLocation>
</comment>
<dbReference type="Gene3D" id="3.30.40.10">
    <property type="entry name" value="Zinc/RING finger domain, C3HC4 (zinc finger)"/>
    <property type="match status" value="1"/>
</dbReference>
<dbReference type="PROSITE" id="PS50089">
    <property type="entry name" value="ZF_RING_2"/>
    <property type="match status" value="1"/>
</dbReference>
<dbReference type="PANTHER" id="PTHR47168:SF1">
    <property type="entry name" value="OS02G0798600 PROTEIN"/>
    <property type="match status" value="1"/>
</dbReference>
<evidence type="ECO:0000256" key="5">
    <source>
        <dbReference type="ARBA" id="ARBA00022833"/>
    </source>
</evidence>
<dbReference type="SUPFAM" id="SSF57850">
    <property type="entry name" value="RING/U-box"/>
    <property type="match status" value="1"/>
</dbReference>
<organism evidence="11 12">
    <name type="scientific">Olea europaea subsp. europaea</name>
    <dbReference type="NCBI Taxonomy" id="158383"/>
    <lineage>
        <taxon>Eukaryota</taxon>
        <taxon>Viridiplantae</taxon>
        <taxon>Streptophyta</taxon>
        <taxon>Embryophyta</taxon>
        <taxon>Tracheophyta</taxon>
        <taxon>Spermatophyta</taxon>
        <taxon>Magnoliopsida</taxon>
        <taxon>eudicotyledons</taxon>
        <taxon>Gunneridae</taxon>
        <taxon>Pentapetalae</taxon>
        <taxon>asterids</taxon>
        <taxon>lamiids</taxon>
        <taxon>Lamiales</taxon>
        <taxon>Oleaceae</taxon>
        <taxon>Oleeae</taxon>
        <taxon>Olea</taxon>
    </lineage>
</organism>
<feature type="region of interest" description="Disordered" evidence="9">
    <location>
        <begin position="1"/>
        <end position="25"/>
    </location>
</feature>
<evidence type="ECO:0000256" key="3">
    <source>
        <dbReference type="ARBA" id="ARBA00022723"/>
    </source>
</evidence>
<dbReference type="SMART" id="SM00184">
    <property type="entry name" value="RING"/>
    <property type="match status" value="1"/>
</dbReference>
<keyword evidence="12" id="KW-1185">Reference proteome</keyword>
<dbReference type="PANTHER" id="PTHR47168">
    <property type="entry name" value="RING ZINC FINGER DOMAIN SUPERFAMILY PROTEIN-RELATED"/>
    <property type="match status" value="1"/>
</dbReference>
<feature type="domain" description="RING-type" evidence="10">
    <location>
        <begin position="422"/>
        <end position="464"/>
    </location>
</feature>
<evidence type="ECO:0000256" key="1">
    <source>
        <dbReference type="ARBA" id="ARBA00004167"/>
    </source>
</evidence>
<reference evidence="11 12" key="1">
    <citation type="submission" date="2019-12" db="EMBL/GenBank/DDBJ databases">
        <authorList>
            <person name="Alioto T."/>
            <person name="Alioto T."/>
            <person name="Gomez Garrido J."/>
        </authorList>
    </citation>
    <scope>NUCLEOTIDE SEQUENCE [LARGE SCALE GENOMIC DNA]</scope>
</reference>
<dbReference type="Gramene" id="OE9A021311T1">
    <property type="protein sequence ID" value="OE9A021311C1"/>
    <property type="gene ID" value="OE9A021311"/>
</dbReference>
<dbReference type="GO" id="GO:0008270">
    <property type="term" value="F:zinc ion binding"/>
    <property type="evidence" value="ECO:0007669"/>
    <property type="project" value="UniProtKB-KW"/>
</dbReference>
<keyword evidence="3" id="KW-0479">Metal-binding</keyword>
<evidence type="ECO:0000259" key="10">
    <source>
        <dbReference type="PROSITE" id="PS50089"/>
    </source>
</evidence>
<dbReference type="InterPro" id="IPR013083">
    <property type="entry name" value="Znf_RING/FYVE/PHD"/>
</dbReference>
<dbReference type="Proteomes" id="UP000594638">
    <property type="component" value="Unassembled WGS sequence"/>
</dbReference>
<keyword evidence="7" id="KW-0472">Membrane</keyword>
<keyword evidence="4 8" id="KW-0863">Zinc-finger</keyword>
<proteinExistence type="predicted"/>
<keyword evidence="5" id="KW-0862">Zinc</keyword>
<evidence type="ECO:0000256" key="7">
    <source>
        <dbReference type="ARBA" id="ARBA00023136"/>
    </source>
</evidence>
<dbReference type="InterPro" id="IPR011016">
    <property type="entry name" value="Znf_RING-CH"/>
</dbReference>
<name>A0A8S0UVT1_OLEEU</name>
<dbReference type="GO" id="GO:0016020">
    <property type="term" value="C:membrane"/>
    <property type="evidence" value="ECO:0007669"/>
    <property type="project" value="UniProtKB-SubCell"/>
</dbReference>
<dbReference type="Gramene" id="OE9A021311T5">
    <property type="protein sequence ID" value="OE9A021311C5"/>
    <property type="gene ID" value="OE9A021311"/>
</dbReference>
<evidence type="ECO:0000256" key="9">
    <source>
        <dbReference type="SAM" id="MobiDB-lite"/>
    </source>
</evidence>
<dbReference type="FunFam" id="3.30.40.10:FF:000388">
    <property type="entry name" value="Putative RING zinc finger domain superfamily protein"/>
    <property type="match status" value="1"/>
</dbReference>
<keyword evidence="2" id="KW-0812">Transmembrane</keyword>
<sequence>MGSSSSLMVSPSSSSSGKSSGFGVSRLKRTKRRLSFLVCGAASTSRSNLELEDYSQESSASSTKNLAPISDFSHNSIIESSSMFSSEVGDSSSIIETGSSSGSDNSIIEEALVEQSNVKASRDLAHVLNNMEPVSHQTGNDPSRSLVYANSHSDSGVEYHQNSVVDDNNTNLRSRSIASDSLLPLQLPGDESAHMTTTSSPGFFVSNNAQDMRSGYLLHLNVVNISSNFFSSRIPERNNFEARRNGRRLFWDALSRRRDSPTMVFATGHADELGSHDRWLLDIGGIHNDEVGHDMDSLSARHRRRNERIWLMRSEISERMIGGLNEGARQTTFCASGQHHEGTCLCDSNFLSEESGTLLSISRIIMLAEALYEVLDDIQRQSMSLSPSMLSPAPESVVDTFPLEHYKKLKAIESDTSDIQQCYICLADYEEGDKLRVLPCNHKYHVACIDKWLKEINRVCPLCRCNVCEDAGECSASDTEVPSQ</sequence>
<evidence type="ECO:0000256" key="8">
    <source>
        <dbReference type="PROSITE-ProRule" id="PRU00175"/>
    </source>
</evidence>
<comment type="caution">
    <text evidence="11">The sequence shown here is derived from an EMBL/GenBank/DDBJ whole genome shotgun (WGS) entry which is preliminary data.</text>
</comment>
<dbReference type="InterPro" id="IPR001841">
    <property type="entry name" value="Znf_RING"/>
</dbReference>
<evidence type="ECO:0000313" key="11">
    <source>
        <dbReference type="EMBL" id="CAA3020749.1"/>
    </source>
</evidence>
<dbReference type="Gramene" id="OE9A021311T2">
    <property type="protein sequence ID" value="OE9A021311C2"/>
    <property type="gene ID" value="OE9A021311"/>
</dbReference>
<evidence type="ECO:0000256" key="2">
    <source>
        <dbReference type="ARBA" id="ARBA00022692"/>
    </source>
</evidence>
<dbReference type="Pfam" id="PF13639">
    <property type="entry name" value="zf-RING_2"/>
    <property type="match status" value="1"/>
</dbReference>
<accession>A0A8S0UVT1</accession>
<dbReference type="Gramene" id="OE9A021311T6">
    <property type="protein sequence ID" value="OE9A021311C6"/>
    <property type="gene ID" value="OE9A021311"/>
</dbReference>
<evidence type="ECO:0000256" key="6">
    <source>
        <dbReference type="ARBA" id="ARBA00022989"/>
    </source>
</evidence>
<dbReference type="OrthoDB" id="8062037at2759"/>
<evidence type="ECO:0000313" key="12">
    <source>
        <dbReference type="Proteomes" id="UP000594638"/>
    </source>
</evidence>
<dbReference type="InterPro" id="IPR051653">
    <property type="entry name" value="E3_ligase_sorting_rcpt"/>
</dbReference>